<evidence type="ECO:0000313" key="5">
    <source>
        <dbReference type="EMBL" id="MFC6275009.1"/>
    </source>
</evidence>
<keyword evidence="5" id="KW-0540">Nuclease</keyword>
<dbReference type="GO" id="GO:0016787">
    <property type="term" value="F:hydrolase activity"/>
    <property type="evidence" value="ECO:0007669"/>
    <property type="project" value="UniProtKB-KW"/>
</dbReference>
<evidence type="ECO:0000256" key="1">
    <source>
        <dbReference type="ARBA" id="ARBA00010923"/>
    </source>
</evidence>
<dbReference type="EC" id="3.1.21.-" evidence="5"/>
<dbReference type="PANTHER" id="PTHR30408:SF12">
    <property type="entry name" value="TYPE I RESTRICTION ENZYME MJAVIII SPECIFICITY SUBUNIT"/>
    <property type="match status" value="1"/>
</dbReference>
<dbReference type="InterPro" id="IPR000055">
    <property type="entry name" value="Restrct_endonuc_typeI_TRD"/>
</dbReference>
<dbReference type="Gene3D" id="3.90.220.20">
    <property type="entry name" value="DNA methylase specificity domains"/>
    <property type="match status" value="1"/>
</dbReference>
<keyword evidence="5" id="KW-0255">Endonuclease</keyword>
<keyword evidence="5" id="KW-0378">Hydrolase</keyword>
<evidence type="ECO:0000256" key="3">
    <source>
        <dbReference type="ARBA" id="ARBA00023125"/>
    </source>
</evidence>
<organism evidence="5 6">
    <name type="scientific">Levilactobacillus tangyuanensis</name>
    <dbReference type="NCBI Taxonomy" id="2486021"/>
    <lineage>
        <taxon>Bacteria</taxon>
        <taxon>Bacillati</taxon>
        <taxon>Bacillota</taxon>
        <taxon>Bacilli</taxon>
        <taxon>Lactobacillales</taxon>
        <taxon>Lactobacillaceae</taxon>
        <taxon>Levilactobacillus</taxon>
    </lineage>
</organism>
<protein>
    <submittedName>
        <fullName evidence="5">Restriction endonuclease subunit S</fullName>
        <ecNumber evidence="5">3.1.21.-</ecNumber>
    </submittedName>
</protein>
<dbReference type="SUPFAM" id="SSF116734">
    <property type="entry name" value="DNA methylase specificity domain"/>
    <property type="match status" value="1"/>
</dbReference>
<dbReference type="GO" id="GO:0004519">
    <property type="term" value="F:endonuclease activity"/>
    <property type="evidence" value="ECO:0007669"/>
    <property type="project" value="UniProtKB-KW"/>
</dbReference>
<dbReference type="RefSeq" id="WP_125640926.1">
    <property type="nucleotide sequence ID" value="NZ_JBHSSJ010000005.1"/>
</dbReference>
<dbReference type="InterPro" id="IPR052021">
    <property type="entry name" value="Type-I_RS_S_subunit"/>
</dbReference>
<name>A0ABW1TNF0_9LACO</name>
<accession>A0ABW1TNF0</accession>
<keyword evidence="3" id="KW-0238">DNA-binding</keyword>
<gene>
    <name evidence="5" type="ORF">ACFQET_05715</name>
</gene>
<keyword evidence="6" id="KW-1185">Reference proteome</keyword>
<comment type="caution">
    <text evidence="5">The sequence shown here is derived from an EMBL/GenBank/DDBJ whole genome shotgun (WGS) entry which is preliminary data.</text>
</comment>
<proteinExistence type="inferred from homology"/>
<dbReference type="EMBL" id="JBHSSJ010000005">
    <property type="protein sequence ID" value="MFC6275009.1"/>
    <property type="molecule type" value="Genomic_DNA"/>
</dbReference>
<dbReference type="PANTHER" id="PTHR30408">
    <property type="entry name" value="TYPE-1 RESTRICTION ENZYME ECOKI SPECIFICITY PROTEIN"/>
    <property type="match status" value="1"/>
</dbReference>
<evidence type="ECO:0000256" key="2">
    <source>
        <dbReference type="ARBA" id="ARBA00022747"/>
    </source>
</evidence>
<dbReference type="Proteomes" id="UP001596191">
    <property type="component" value="Unassembled WGS sequence"/>
</dbReference>
<feature type="domain" description="Type I restriction modification DNA specificity" evidence="4">
    <location>
        <begin position="64"/>
        <end position="166"/>
    </location>
</feature>
<dbReference type="Pfam" id="PF01420">
    <property type="entry name" value="Methylase_S"/>
    <property type="match status" value="1"/>
</dbReference>
<reference evidence="6" key="1">
    <citation type="journal article" date="2019" name="Int. J. Syst. Evol. Microbiol.">
        <title>The Global Catalogue of Microorganisms (GCM) 10K type strain sequencing project: providing services to taxonomists for standard genome sequencing and annotation.</title>
        <authorList>
            <consortium name="The Broad Institute Genomics Platform"/>
            <consortium name="The Broad Institute Genome Sequencing Center for Infectious Disease"/>
            <person name="Wu L."/>
            <person name="Ma J."/>
        </authorList>
    </citation>
    <scope>NUCLEOTIDE SEQUENCE [LARGE SCALE GENOMIC DNA]</scope>
    <source>
        <strain evidence="6">CCM 8907</strain>
    </source>
</reference>
<dbReference type="InterPro" id="IPR044946">
    <property type="entry name" value="Restrct_endonuc_typeI_TRD_sf"/>
</dbReference>
<keyword evidence="2" id="KW-0680">Restriction system</keyword>
<evidence type="ECO:0000259" key="4">
    <source>
        <dbReference type="Pfam" id="PF01420"/>
    </source>
</evidence>
<evidence type="ECO:0000313" key="6">
    <source>
        <dbReference type="Proteomes" id="UP001596191"/>
    </source>
</evidence>
<comment type="similarity">
    <text evidence="1">Belongs to the type-I restriction system S methylase family.</text>
</comment>
<sequence length="195" mass="21853">MNNVKEIIDFRGRTPKKLGLTWTPSGSFAALSALNIKNGYIDTTVDAHFGDELLYSRWMKSSELRKDDIIFTTEAPMGNVVVLHHNDHHYILSQRVIALRPDVEMVNSAFLGVALTTPGIHQLLRRLSTGGTAHGVSQRNLKFLEFMVPGEISEQKKIGQLSNFVDALIVANERQRMLSKKGSIEIRQLTITNIL</sequence>